<accession>A0ABQ7EFY2</accession>
<sequence>MATGMNRGVSVDAILDPSPFRSSLATDFTRELAIANSYNMAKEFPSLTSNNLGNRSCVAKLLQNLTMGFPKQ</sequence>
<evidence type="ECO:0000313" key="1">
    <source>
        <dbReference type="EMBL" id="KAF3596128.1"/>
    </source>
</evidence>
<proteinExistence type="predicted"/>
<name>A0ABQ7EFY2_BRACR</name>
<keyword evidence="2" id="KW-1185">Reference proteome</keyword>
<dbReference type="EMBL" id="QGKV02000299">
    <property type="protein sequence ID" value="KAF3596128.1"/>
    <property type="molecule type" value="Genomic_DNA"/>
</dbReference>
<organism evidence="1 2">
    <name type="scientific">Brassica cretica</name>
    <name type="common">Mustard</name>
    <dbReference type="NCBI Taxonomy" id="69181"/>
    <lineage>
        <taxon>Eukaryota</taxon>
        <taxon>Viridiplantae</taxon>
        <taxon>Streptophyta</taxon>
        <taxon>Embryophyta</taxon>
        <taxon>Tracheophyta</taxon>
        <taxon>Spermatophyta</taxon>
        <taxon>Magnoliopsida</taxon>
        <taxon>eudicotyledons</taxon>
        <taxon>Gunneridae</taxon>
        <taxon>Pentapetalae</taxon>
        <taxon>rosids</taxon>
        <taxon>malvids</taxon>
        <taxon>Brassicales</taxon>
        <taxon>Brassicaceae</taxon>
        <taxon>Brassiceae</taxon>
        <taxon>Brassica</taxon>
    </lineage>
</organism>
<comment type="caution">
    <text evidence="1">The sequence shown here is derived from an EMBL/GenBank/DDBJ whole genome shotgun (WGS) entry which is preliminary data.</text>
</comment>
<evidence type="ECO:0000313" key="2">
    <source>
        <dbReference type="Proteomes" id="UP000266723"/>
    </source>
</evidence>
<gene>
    <name evidence="1" type="ORF">DY000_02023745</name>
</gene>
<dbReference type="Proteomes" id="UP000266723">
    <property type="component" value="Unassembled WGS sequence"/>
</dbReference>
<reference evidence="1 2" key="1">
    <citation type="journal article" date="2020" name="BMC Genomics">
        <title>Intraspecific diversification of the crop wild relative Brassica cretica Lam. using demographic model selection.</title>
        <authorList>
            <person name="Kioukis A."/>
            <person name="Michalopoulou V.A."/>
            <person name="Briers L."/>
            <person name="Pirintsos S."/>
            <person name="Studholme D.J."/>
            <person name="Pavlidis P."/>
            <person name="Sarris P.F."/>
        </authorList>
    </citation>
    <scope>NUCLEOTIDE SEQUENCE [LARGE SCALE GENOMIC DNA]</scope>
    <source>
        <strain evidence="2">cv. PFS-1207/04</strain>
    </source>
</reference>
<protein>
    <submittedName>
        <fullName evidence="1">Uncharacterized protein</fullName>
    </submittedName>
</protein>